<proteinExistence type="inferred from homology"/>
<dbReference type="EC" id="2.1.1.77" evidence="3"/>
<dbReference type="AlphaFoldDB" id="A0A4P6UN06"/>
<dbReference type="GO" id="GO:0032259">
    <property type="term" value="P:methylation"/>
    <property type="evidence" value="ECO:0007669"/>
    <property type="project" value="UniProtKB-KW"/>
</dbReference>
<comment type="subcellular location">
    <subcellularLocation>
        <location evidence="1">Cytoplasm</location>
    </subcellularLocation>
</comment>
<dbReference type="Gene3D" id="3.40.50.150">
    <property type="entry name" value="Vaccinia Virus protein VP39"/>
    <property type="match status" value="1"/>
</dbReference>
<keyword evidence="6 13" id="KW-0489">Methyltransferase</keyword>
<dbReference type="SUPFAM" id="SSF53335">
    <property type="entry name" value="S-adenosyl-L-methionine-dependent methyltransferases"/>
    <property type="match status" value="1"/>
</dbReference>
<dbReference type="Pfam" id="PF01135">
    <property type="entry name" value="PCMT"/>
    <property type="match status" value="2"/>
</dbReference>
<evidence type="ECO:0000256" key="7">
    <source>
        <dbReference type="ARBA" id="ARBA00022679"/>
    </source>
</evidence>
<feature type="region of interest" description="Disordered" evidence="12">
    <location>
        <begin position="1"/>
        <end position="61"/>
    </location>
</feature>
<organism evidence="13 14">
    <name type="scientific">Hylemonella gracilis</name>
    <dbReference type="NCBI Taxonomy" id="80880"/>
    <lineage>
        <taxon>Bacteria</taxon>
        <taxon>Pseudomonadati</taxon>
        <taxon>Pseudomonadota</taxon>
        <taxon>Betaproteobacteria</taxon>
        <taxon>Burkholderiales</taxon>
        <taxon>Comamonadaceae</taxon>
        <taxon>Hylemonella</taxon>
    </lineage>
</organism>
<evidence type="ECO:0000256" key="6">
    <source>
        <dbReference type="ARBA" id="ARBA00022603"/>
    </source>
</evidence>
<evidence type="ECO:0000256" key="5">
    <source>
        <dbReference type="ARBA" id="ARBA00022490"/>
    </source>
</evidence>
<evidence type="ECO:0000256" key="8">
    <source>
        <dbReference type="ARBA" id="ARBA00022691"/>
    </source>
</evidence>
<reference evidence="13 14" key="1">
    <citation type="submission" date="2018-07" db="EMBL/GenBank/DDBJ databases">
        <title>Exploring interactions and the metabolic potential of the ultra-small soil bacteria Hylemonella gracilis.</title>
        <authorList>
            <person name="Tyc O."/>
            <person name="Kulkarni P."/>
            <person name="Gawehns F."/>
            <person name="Hundscheid M."/>
            <person name="Zweers H."/>
            <person name="Garbeva P."/>
        </authorList>
    </citation>
    <scope>NUCLEOTIDE SEQUENCE [LARGE SCALE GENOMIC DNA]</scope>
    <source>
        <strain evidence="13 14">NS1</strain>
    </source>
</reference>
<evidence type="ECO:0000256" key="12">
    <source>
        <dbReference type="SAM" id="MobiDB-lite"/>
    </source>
</evidence>
<dbReference type="RefSeq" id="WP_131280836.1">
    <property type="nucleotide sequence ID" value="NZ_CP031395.1"/>
</dbReference>
<accession>A0A4P6UN06</accession>
<dbReference type="InterPro" id="IPR029063">
    <property type="entry name" value="SAM-dependent_MTases_sf"/>
</dbReference>
<evidence type="ECO:0000313" key="14">
    <source>
        <dbReference type="Proteomes" id="UP000292939"/>
    </source>
</evidence>
<evidence type="ECO:0000256" key="4">
    <source>
        <dbReference type="ARBA" id="ARBA00013346"/>
    </source>
</evidence>
<dbReference type="CDD" id="cd02440">
    <property type="entry name" value="AdoMet_MTases"/>
    <property type="match status" value="1"/>
</dbReference>
<evidence type="ECO:0000313" key="13">
    <source>
        <dbReference type="EMBL" id="QBK05620.1"/>
    </source>
</evidence>
<dbReference type="InterPro" id="IPR000682">
    <property type="entry name" value="PCMT"/>
</dbReference>
<dbReference type="PANTHER" id="PTHR11579:SF0">
    <property type="entry name" value="PROTEIN-L-ISOASPARTATE(D-ASPARTATE) O-METHYLTRANSFERASE"/>
    <property type="match status" value="1"/>
</dbReference>
<dbReference type="GO" id="GO:0005737">
    <property type="term" value="C:cytoplasm"/>
    <property type="evidence" value="ECO:0007669"/>
    <property type="project" value="UniProtKB-SubCell"/>
</dbReference>
<evidence type="ECO:0000256" key="11">
    <source>
        <dbReference type="ARBA" id="ARBA00031350"/>
    </source>
</evidence>
<dbReference type="PANTHER" id="PTHR11579">
    <property type="entry name" value="PROTEIN-L-ISOASPARTATE O-METHYLTRANSFERASE"/>
    <property type="match status" value="1"/>
</dbReference>
<gene>
    <name evidence="13" type="ORF">DW355_13560</name>
</gene>
<evidence type="ECO:0000256" key="2">
    <source>
        <dbReference type="ARBA" id="ARBA00005369"/>
    </source>
</evidence>
<dbReference type="Proteomes" id="UP000292939">
    <property type="component" value="Chromosome"/>
</dbReference>
<evidence type="ECO:0000256" key="1">
    <source>
        <dbReference type="ARBA" id="ARBA00004496"/>
    </source>
</evidence>
<dbReference type="GO" id="GO:0004719">
    <property type="term" value="F:protein-L-isoaspartate (D-aspartate) O-methyltransferase activity"/>
    <property type="evidence" value="ECO:0007669"/>
    <property type="project" value="UniProtKB-EC"/>
</dbReference>
<protein>
    <recommendedName>
        <fullName evidence="4">Protein-L-isoaspartate O-methyltransferase</fullName>
        <ecNumber evidence="3">2.1.1.77</ecNumber>
    </recommendedName>
    <alternativeName>
        <fullName evidence="11">L-isoaspartyl protein carboxyl methyltransferase</fullName>
    </alternativeName>
    <alternativeName>
        <fullName evidence="9">Protein L-isoaspartyl methyltransferase</fullName>
    </alternativeName>
    <alternativeName>
        <fullName evidence="10">Protein-beta-aspartate methyltransferase</fullName>
    </alternativeName>
</protein>
<evidence type="ECO:0000256" key="9">
    <source>
        <dbReference type="ARBA" id="ARBA00030757"/>
    </source>
</evidence>
<sequence length="308" mass="31569">MSRTRPGFPVRLDRAAGMPLTGGLAGTGPVRGTESASAPAPLHAQAKPGGAHPARAGRPVASHGLDSQAVRQAMVNKLAAQGIHDARVLDAMGQVERHRFVDTALAPQAYEDTSLPIGLGQTISKPNVVARMIELLLDCPALAHAKAKSAQDNERSGGAPFGAAAGAGRVLEIGTGCGYQAAVLACVAREVYSIERLRGLHEKARENLRGLRLPNVHLLFGDGMVGYPAGAPYAAIIAAAGGEAVPQAWVDQLAEGGRLVAPVLAATGRAGAGGPPTQALLVLDKTAEGLRHTLLEAVHFVPLKSGIA</sequence>
<keyword evidence="7 13" id="KW-0808">Transferase</keyword>
<keyword evidence="5" id="KW-0963">Cytoplasm</keyword>
<dbReference type="EMBL" id="CP031395">
    <property type="protein sequence ID" value="QBK05620.1"/>
    <property type="molecule type" value="Genomic_DNA"/>
</dbReference>
<dbReference type="KEGG" id="hgr:DW355_13560"/>
<name>A0A4P6UN06_9BURK</name>
<comment type="similarity">
    <text evidence="2">Belongs to the methyltransferase superfamily. L-isoaspartyl/D-aspartyl protein methyltransferase family.</text>
</comment>
<evidence type="ECO:0000256" key="3">
    <source>
        <dbReference type="ARBA" id="ARBA00011890"/>
    </source>
</evidence>
<keyword evidence="8" id="KW-0949">S-adenosyl-L-methionine</keyword>
<evidence type="ECO:0000256" key="10">
    <source>
        <dbReference type="ARBA" id="ARBA00031323"/>
    </source>
</evidence>
<dbReference type="OrthoDB" id="9810066at2"/>